<name>A0A8J4A770_9ACTN</name>
<comment type="caution">
    <text evidence="3">The sequence shown here is derived from an EMBL/GenBank/DDBJ whole genome shotgun (WGS) entry which is preliminary data.</text>
</comment>
<dbReference type="Gene3D" id="3.30.565.10">
    <property type="entry name" value="Histidine kinase-like ATPase, C-terminal domain"/>
    <property type="match status" value="1"/>
</dbReference>
<dbReference type="SUPFAM" id="SSF55874">
    <property type="entry name" value="ATPase domain of HSP90 chaperone/DNA topoisomerase II/histidine kinase"/>
    <property type="match status" value="1"/>
</dbReference>
<protein>
    <recommendedName>
        <fullName evidence="2">Histidine kinase/HSP90-like ATPase domain-containing protein</fullName>
    </recommendedName>
</protein>
<dbReference type="InterPro" id="IPR050267">
    <property type="entry name" value="Anti-sigma-factor_SerPK"/>
</dbReference>
<dbReference type="CDD" id="cd16936">
    <property type="entry name" value="HATPase_RsbW-like"/>
    <property type="match status" value="1"/>
</dbReference>
<proteinExistence type="predicted"/>
<keyword evidence="1" id="KW-0808">Transferase</keyword>
<dbReference type="GO" id="GO:0004674">
    <property type="term" value="F:protein serine/threonine kinase activity"/>
    <property type="evidence" value="ECO:0007669"/>
    <property type="project" value="UniProtKB-KW"/>
</dbReference>
<dbReference type="InterPro" id="IPR003594">
    <property type="entry name" value="HATPase_dom"/>
</dbReference>
<sequence length="139" mass="14832">MSLSLILSLPRQPSTVTCSRLVLAALLSLTDATEECRHELAVIMTEACTNAVMHSTPGSAVDINVTVDDGWCVLEVGNRGHTGRREPMRLPTDALRIGGRGLPLMASFADTMAFLPTAAGHVRLQITKRLSARNADPGP</sequence>
<keyword evidence="1" id="KW-0723">Serine/threonine-protein kinase</keyword>
<dbReference type="Proteomes" id="UP000635606">
    <property type="component" value="Unassembled WGS sequence"/>
</dbReference>
<dbReference type="PANTHER" id="PTHR35526:SF3">
    <property type="entry name" value="ANTI-SIGMA-F FACTOR RSBW"/>
    <property type="match status" value="1"/>
</dbReference>
<dbReference type="EMBL" id="BOPH01000149">
    <property type="protein sequence ID" value="GIJ75150.1"/>
    <property type="molecule type" value="Genomic_DNA"/>
</dbReference>
<dbReference type="AlphaFoldDB" id="A0A8J4A770"/>
<gene>
    <name evidence="3" type="ORF">Voc01_100670</name>
</gene>
<evidence type="ECO:0000259" key="2">
    <source>
        <dbReference type="Pfam" id="PF13581"/>
    </source>
</evidence>
<dbReference type="PANTHER" id="PTHR35526">
    <property type="entry name" value="ANTI-SIGMA-F FACTOR RSBW-RELATED"/>
    <property type="match status" value="1"/>
</dbReference>
<organism evidence="3 4">
    <name type="scientific">Virgisporangium ochraceum</name>
    <dbReference type="NCBI Taxonomy" id="65505"/>
    <lineage>
        <taxon>Bacteria</taxon>
        <taxon>Bacillati</taxon>
        <taxon>Actinomycetota</taxon>
        <taxon>Actinomycetes</taxon>
        <taxon>Micromonosporales</taxon>
        <taxon>Micromonosporaceae</taxon>
        <taxon>Virgisporangium</taxon>
    </lineage>
</organism>
<dbReference type="RefSeq" id="WP_203934921.1">
    <property type="nucleotide sequence ID" value="NZ_BOPH01000149.1"/>
</dbReference>
<evidence type="ECO:0000256" key="1">
    <source>
        <dbReference type="ARBA" id="ARBA00022527"/>
    </source>
</evidence>
<dbReference type="Pfam" id="PF13581">
    <property type="entry name" value="HATPase_c_2"/>
    <property type="match status" value="1"/>
</dbReference>
<accession>A0A8J4A770</accession>
<keyword evidence="4" id="KW-1185">Reference proteome</keyword>
<dbReference type="InterPro" id="IPR036890">
    <property type="entry name" value="HATPase_C_sf"/>
</dbReference>
<feature type="domain" description="Histidine kinase/HSP90-like ATPase" evidence="2">
    <location>
        <begin position="10"/>
        <end position="114"/>
    </location>
</feature>
<reference evidence="3" key="1">
    <citation type="submission" date="2021-01" db="EMBL/GenBank/DDBJ databases">
        <title>Whole genome shotgun sequence of Virgisporangium ochraceum NBRC 16418.</title>
        <authorList>
            <person name="Komaki H."/>
            <person name="Tamura T."/>
        </authorList>
    </citation>
    <scope>NUCLEOTIDE SEQUENCE</scope>
    <source>
        <strain evidence="3">NBRC 16418</strain>
    </source>
</reference>
<evidence type="ECO:0000313" key="3">
    <source>
        <dbReference type="EMBL" id="GIJ75150.1"/>
    </source>
</evidence>
<keyword evidence="1" id="KW-0418">Kinase</keyword>
<evidence type="ECO:0000313" key="4">
    <source>
        <dbReference type="Proteomes" id="UP000635606"/>
    </source>
</evidence>